<dbReference type="Pfam" id="PF08766">
    <property type="entry name" value="DEK_C"/>
    <property type="match status" value="1"/>
</dbReference>
<evidence type="ECO:0000259" key="8">
    <source>
        <dbReference type="PROSITE" id="PS51998"/>
    </source>
</evidence>
<feature type="compositionally biased region" description="Acidic residues" evidence="7">
    <location>
        <begin position="538"/>
        <end position="548"/>
    </location>
</feature>
<dbReference type="FunFam" id="1.10.10.60:FF:000220">
    <property type="entry name" value="DEK domain-containing chromatin associated protein"/>
    <property type="match status" value="1"/>
</dbReference>
<feature type="compositionally biased region" description="Acidic residues" evidence="7">
    <location>
        <begin position="62"/>
        <end position="76"/>
    </location>
</feature>
<feature type="compositionally biased region" description="Basic and acidic residues" evidence="7">
    <location>
        <begin position="705"/>
        <end position="740"/>
    </location>
</feature>
<evidence type="ECO:0000256" key="7">
    <source>
        <dbReference type="SAM" id="MobiDB-lite"/>
    </source>
</evidence>
<proteinExistence type="predicted"/>
<feature type="compositionally biased region" description="Basic and acidic residues" evidence="7">
    <location>
        <begin position="111"/>
        <end position="128"/>
    </location>
</feature>
<evidence type="ECO:0000256" key="2">
    <source>
        <dbReference type="ARBA" id="ARBA00022853"/>
    </source>
</evidence>
<feature type="compositionally biased region" description="Basic and acidic residues" evidence="7">
    <location>
        <begin position="1094"/>
        <end position="1108"/>
    </location>
</feature>
<feature type="domain" description="DEK-C" evidence="8">
    <location>
        <begin position="1618"/>
        <end position="1673"/>
    </location>
</feature>
<dbReference type="InterPro" id="IPR014876">
    <property type="entry name" value="DEK_C"/>
</dbReference>
<dbReference type="GO" id="GO:0003677">
    <property type="term" value="F:DNA binding"/>
    <property type="evidence" value="ECO:0007669"/>
    <property type="project" value="UniProtKB-KW"/>
</dbReference>
<feature type="compositionally biased region" description="Basic and acidic residues" evidence="7">
    <location>
        <begin position="23"/>
        <end position="53"/>
    </location>
</feature>
<evidence type="ECO:0000256" key="3">
    <source>
        <dbReference type="ARBA" id="ARBA00023015"/>
    </source>
</evidence>
<evidence type="ECO:0000256" key="1">
    <source>
        <dbReference type="ARBA" id="ARBA00004604"/>
    </source>
</evidence>
<feature type="compositionally biased region" description="Basic and acidic residues" evidence="7">
    <location>
        <begin position="935"/>
        <end position="1003"/>
    </location>
</feature>
<feature type="compositionally biased region" description="Basic and acidic residues" evidence="7">
    <location>
        <begin position="290"/>
        <end position="301"/>
    </location>
</feature>
<feature type="compositionally biased region" description="Basic and acidic residues" evidence="7">
    <location>
        <begin position="906"/>
        <end position="921"/>
    </location>
</feature>
<dbReference type="GO" id="GO:0006325">
    <property type="term" value="P:chromatin organization"/>
    <property type="evidence" value="ECO:0007669"/>
    <property type="project" value="UniProtKB-KW"/>
</dbReference>
<dbReference type="SUPFAM" id="SSF109715">
    <property type="entry name" value="DEK C-terminal domain"/>
    <property type="match status" value="1"/>
</dbReference>
<name>A0ABC8Y061_9POAL</name>
<evidence type="ECO:0000313" key="9">
    <source>
        <dbReference type="EMBL" id="CAL4934650.1"/>
    </source>
</evidence>
<feature type="compositionally biased region" description="Basic and acidic residues" evidence="7">
    <location>
        <begin position="817"/>
        <end position="899"/>
    </location>
</feature>
<dbReference type="EMBL" id="OZ075125">
    <property type="protein sequence ID" value="CAL4934650.1"/>
    <property type="molecule type" value="Genomic_DNA"/>
</dbReference>
<feature type="compositionally biased region" description="Basic and acidic residues" evidence="7">
    <location>
        <begin position="603"/>
        <end position="620"/>
    </location>
</feature>
<reference evidence="10" key="1">
    <citation type="submission" date="2024-06" db="EMBL/GenBank/DDBJ databases">
        <authorList>
            <person name="Ryan C."/>
        </authorList>
    </citation>
    <scope>NUCLEOTIDE SEQUENCE [LARGE SCALE GENOMIC DNA]</scope>
</reference>
<dbReference type="PANTHER" id="PTHR13468:SF14">
    <property type="entry name" value="DEK-C DOMAIN-CONTAINING PROTEIN"/>
    <property type="match status" value="1"/>
</dbReference>
<feature type="compositionally biased region" description="Basic and acidic residues" evidence="7">
    <location>
        <begin position="1117"/>
        <end position="1147"/>
    </location>
</feature>
<dbReference type="PANTHER" id="PTHR13468">
    <property type="entry name" value="DEK PROTEIN"/>
    <property type="match status" value="1"/>
</dbReference>
<feature type="compositionally biased region" description="Basic and acidic residues" evidence="7">
    <location>
        <begin position="647"/>
        <end position="656"/>
    </location>
</feature>
<dbReference type="Gene3D" id="1.10.10.60">
    <property type="entry name" value="Homeodomain-like"/>
    <property type="match status" value="1"/>
</dbReference>
<feature type="compositionally biased region" description="Acidic residues" evidence="7">
    <location>
        <begin position="1474"/>
        <end position="1486"/>
    </location>
</feature>
<feature type="compositionally biased region" description="Basic and acidic residues" evidence="7">
    <location>
        <begin position="676"/>
        <end position="695"/>
    </location>
</feature>
<feature type="compositionally biased region" description="Acidic residues" evidence="7">
    <location>
        <begin position="150"/>
        <end position="164"/>
    </location>
</feature>
<keyword evidence="4" id="KW-0238">DNA-binding</keyword>
<keyword evidence="10" id="KW-1185">Reference proteome</keyword>
<feature type="compositionally biased region" description="Basic and acidic residues" evidence="7">
    <location>
        <begin position="1448"/>
        <end position="1463"/>
    </location>
</feature>
<feature type="compositionally biased region" description="Basic and acidic residues" evidence="7">
    <location>
        <begin position="1066"/>
        <end position="1081"/>
    </location>
</feature>
<evidence type="ECO:0000256" key="4">
    <source>
        <dbReference type="ARBA" id="ARBA00023125"/>
    </source>
</evidence>
<accession>A0ABC8Y061</accession>
<protein>
    <recommendedName>
        <fullName evidence="8">DEK-C domain-containing protein</fullName>
    </recommendedName>
</protein>
<sequence>MSEANLTPATEDPPPLITEESAASDKKNNAEEFGPEERRDVAVTSKDADEVKNGCENGTDGTVDEDANIVEADDANGGDSDSGLHPTGMSEENPTPATEDPPPLLTGESTASDKKNNTEKFGPEESRDVAVTSNNADEVKNGCENGTEGTADEDANIVEADDANGSDSDRGLHPTGMSEANPTPATEDPPLLVTGESAASDKNNAEKFVPEESGDVVVTSNNADEVKNDCEHGTEGTADEDANIVEADDANGGDSDRGLRPTGMSEANPTPAIGDSPSLVNGESAASDKNNAEKFVPEASREVAVTSNSAGEVRNGYENGTEGASDEYTNVVEADDANGGDSYYPNVVGAEDVKMVYTQHETNIEAVDVKMVDTQHETNIEAEDVKMIDTQHKANIEAMDVKTVGTQDARMVHTHHEANIEAEEDACLDKEGKNRDNQHAMATEGEDIKMVEAKADARNSEAQDVKEDACQTKNHTNIEDKDMRMADREDACQKEGKEGKNEDCQYAKVSEAHEMKILEADKNVRSAELQGNGKKEEMEDQVEVEENENNVNIEDDGAKTVDKEVACQKEGDRNNENSHDAKIAESDEINIVVAKTNAGNAVVEKKGKEEKSEKTEEEKNNANIETDELIVLEKDSACQKVDKKVKNEDIQDAKESDAEDMDIVEGKTDATISEAIENRKKEEMDSNAEENKNDVNIDTESVIMVDKENACQHKHEGKTDDSQDAKAAEGEDIKIAEAKSDAGNAEVDEIEKEEKEEQNEEKAYDVNNQTDEVKSTDKEDACQKEDKERKNEDSHGTKAAEKEEIMVVEAKSAAGHAEVKENRKRGEDEDKTEEKQNDNKERTICLEKQDEDKMEPADVDKQEKQDGSKEEEKGDVDKHELSDREESIKESHAVLKGDAKGNVGKQEMDDRDQNVKEKQEGLEEEERVGSSKPKTAKDEQDGTAEKQEGEKQDVNVAAEKKEEEKQDAELTAEENDKTQEGKVAAEKKEYEKVKENVSFEKNAEIVIEMEVSEKNPVEIDKQERQDGLKEEEKGGIDEHELSDREESIKESQEVSKGEAKGNVGKLEMDDREKNVKEKREGSEEEGVGSSNSKAAKDEQDEAAEKQEGDIQDVNVAAEKKEEEKQVTAEEKNKTQDGKVAAEKKEDDGVNENVSFEKNAETVIEMGDSEKGEEMEMNEKTSANKQEEEKDNHIDDISKQSKQKKGTKRSNTDMEEAGNGTEAVAKVGESGNNLAENKDEAPKSKKARVVREEGHKKDKKQGSSKSRDTKDSLSNPSPYSLDRPTRERKTVERLVEVIEKEPGGSLFVEKGRGTPLKNIPGVSYRISRKTNHDLKFLHQILFGRFGRAADFKTHILEFSGFVWHESDEKHRAKAKEKLANCSKDTLCDLCDLLTVPVSRVNIKKEDIVTKLLDFIAEPHANDDSTLSDDQGSNSRKRRREGGNATKSSEGTHKRSRKNLDDEHTSRKRQQKYFEFESDEEAAEEGHEEDEHIKSDRKENKDDSEEADDEQEDSYASKKVKASKKSMEGKGYTAKRRAITGSVPKTAPAATLSKCSIRVSSSSKSSKDKQSSAEDSNSRKSKPITPKRAANAQKETDERRSSGKGLTRSKGKSAGAEKTLPSKAELQNTIVGMLKKVDMNTTTYSDILKMLDKHYKVDLSSRKEDIKLMVYDELVKKAAESDDED</sequence>
<dbReference type="PROSITE" id="PS51998">
    <property type="entry name" value="DEK_C"/>
    <property type="match status" value="1"/>
</dbReference>
<keyword evidence="2" id="KW-0156">Chromatin regulator</keyword>
<keyword evidence="3" id="KW-0805">Transcription regulation</keyword>
<feature type="region of interest" description="Disordered" evidence="7">
    <location>
        <begin position="1"/>
        <end position="325"/>
    </location>
</feature>
<feature type="compositionally biased region" description="Basic and acidic residues" evidence="7">
    <location>
        <begin position="1487"/>
        <end position="1499"/>
    </location>
</feature>
<feature type="compositionally biased region" description="Basic and acidic residues" evidence="7">
    <location>
        <begin position="771"/>
        <end position="805"/>
    </location>
</feature>
<evidence type="ECO:0000256" key="5">
    <source>
        <dbReference type="ARBA" id="ARBA00023163"/>
    </source>
</evidence>
<feature type="compositionally biased region" description="Basic and acidic residues" evidence="7">
    <location>
        <begin position="1011"/>
        <end position="1059"/>
    </location>
</feature>
<feature type="compositionally biased region" description="Basic and acidic residues" evidence="7">
    <location>
        <begin position="1563"/>
        <end position="1576"/>
    </location>
</feature>
<feature type="compositionally biased region" description="Basic and acidic residues" evidence="7">
    <location>
        <begin position="752"/>
        <end position="764"/>
    </location>
</feature>
<feature type="compositionally biased region" description="Basic and acidic residues" evidence="7">
    <location>
        <begin position="1167"/>
        <end position="1178"/>
    </location>
</feature>
<feature type="compositionally biased region" description="Low complexity" evidence="7">
    <location>
        <begin position="1551"/>
        <end position="1562"/>
    </location>
</feature>
<gene>
    <name evidence="9" type="ORF">URODEC1_LOCUS28803</name>
</gene>
<dbReference type="InterPro" id="IPR044198">
    <property type="entry name" value="DEK"/>
</dbReference>
<feature type="region of interest" description="Disordered" evidence="7">
    <location>
        <begin position="527"/>
        <end position="559"/>
    </location>
</feature>
<feature type="region of interest" description="Disordered" evidence="7">
    <location>
        <begin position="1419"/>
        <end position="1623"/>
    </location>
</feature>
<dbReference type="Proteomes" id="UP001497457">
    <property type="component" value="Chromosome 15b"/>
</dbReference>
<keyword evidence="6" id="KW-0539">Nucleus</keyword>
<feature type="region of interest" description="Disordered" evidence="7">
    <location>
        <begin position="647"/>
        <end position="1287"/>
    </location>
</feature>
<keyword evidence="5" id="KW-0804">Transcription</keyword>
<evidence type="ECO:0000256" key="6">
    <source>
        <dbReference type="ARBA" id="ARBA00023242"/>
    </source>
</evidence>
<evidence type="ECO:0000313" key="10">
    <source>
        <dbReference type="Proteomes" id="UP001497457"/>
    </source>
</evidence>
<organism evidence="9 10">
    <name type="scientific">Urochloa decumbens</name>
    <dbReference type="NCBI Taxonomy" id="240449"/>
    <lineage>
        <taxon>Eukaryota</taxon>
        <taxon>Viridiplantae</taxon>
        <taxon>Streptophyta</taxon>
        <taxon>Embryophyta</taxon>
        <taxon>Tracheophyta</taxon>
        <taxon>Spermatophyta</taxon>
        <taxon>Magnoliopsida</taxon>
        <taxon>Liliopsida</taxon>
        <taxon>Poales</taxon>
        <taxon>Poaceae</taxon>
        <taxon>PACMAD clade</taxon>
        <taxon>Panicoideae</taxon>
        <taxon>Panicodae</taxon>
        <taxon>Paniceae</taxon>
        <taxon>Melinidinae</taxon>
        <taxon>Urochloa</taxon>
    </lineage>
</organism>
<feature type="compositionally biased region" description="Basic and acidic residues" evidence="7">
    <location>
        <begin position="1184"/>
        <end position="1198"/>
    </location>
</feature>
<dbReference type="GO" id="GO:0005730">
    <property type="term" value="C:nucleolus"/>
    <property type="evidence" value="ECO:0007669"/>
    <property type="project" value="UniProtKB-SubCell"/>
</dbReference>
<feature type="compositionally biased region" description="Basic and acidic residues" evidence="7">
    <location>
        <begin position="1235"/>
        <end position="1255"/>
    </location>
</feature>
<feature type="compositionally biased region" description="Acidic residues" evidence="7">
    <location>
        <begin position="1500"/>
        <end position="1511"/>
    </location>
</feature>
<comment type="subcellular location">
    <subcellularLocation>
        <location evidence="1">Nucleus</location>
        <location evidence="1">Nucleolus</location>
    </subcellularLocation>
</comment>
<feature type="compositionally biased region" description="Basic and acidic residues" evidence="7">
    <location>
        <begin position="224"/>
        <end position="234"/>
    </location>
</feature>
<feature type="region of interest" description="Disordered" evidence="7">
    <location>
        <begin position="603"/>
        <end position="627"/>
    </location>
</feature>
<reference evidence="9 10" key="2">
    <citation type="submission" date="2024-10" db="EMBL/GenBank/DDBJ databases">
        <authorList>
            <person name="Ryan C."/>
        </authorList>
    </citation>
    <scope>NUCLEOTIDE SEQUENCE [LARGE SCALE GENOMIC DNA]</scope>
</reference>
<feature type="compositionally biased region" description="Acidic residues" evidence="7">
    <location>
        <begin position="237"/>
        <end position="251"/>
    </location>
</feature>
<feature type="compositionally biased region" description="Polar residues" evidence="7">
    <location>
        <begin position="1422"/>
        <end position="1432"/>
    </location>
</feature>